<evidence type="ECO:0000256" key="3">
    <source>
        <dbReference type="ARBA" id="ARBA00022692"/>
    </source>
</evidence>
<proteinExistence type="predicted"/>
<evidence type="ECO:0000259" key="7">
    <source>
        <dbReference type="PROSITE" id="PS50850"/>
    </source>
</evidence>
<evidence type="ECO:0000256" key="1">
    <source>
        <dbReference type="ARBA" id="ARBA00004651"/>
    </source>
</evidence>
<feature type="transmembrane region" description="Helical" evidence="6">
    <location>
        <begin position="406"/>
        <end position="427"/>
    </location>
</feature>
<dbReference type="InterPro" id="IPR011701">
    <property type="entry name" value="MFS"/>
</dbReference>
<feature type="transmembrane region" description="Helical" evidence="6">
    <location>
        <begin position="287"/>
        <end position="307"/>
    </location>
</feature>
<feature type="transmembrane region" description="Helical" evidence="6">
    <location>
        <begin position="319"/>
        <end position="336"/>
    </location>
</feature>
<evidence type="ECO:0000256" key="5">
    <source>
        <dbReference type="ARBA" id="ARBA00023136"/>
    </source>
</evidence>
<dbReference type="PANTHER" id="PTHR23508">
    <property type="entry name" value="CARBOXYLIC ACID TRANSPORTER PROTEIN HOMOLOG"/>
    <property type="match status" value="1"/>
</dbReference>
<dbReference type="AlphaFoldDB" id="A0A109MZ41"/>
<feature type="transmembrane region" description="Helical" evidence="6">
    <location>
        <begin position="61"/>
        <end position="81"/>
    </location>
</feature>
<name>A0A109MZ41_9BACI</name>
<comment type="caution">
    <text evidence="8">The sequence shown here is derived from an EMBL/GenBank/DDBJ whole genome shotgun (WGS) entry which is preliminary data.</text>
</comment>
<protein>
    <submittedName>
        <fullName evidence="8">MFS transporter</fullName>
    </submittedName>
</protein>
<evidence type="ECO:0000256" key="6">
    <source>
        <dbReference type="SAM" id="Phobius"/>
    </source>
</evidence>
<accession>A0A109MZ41</accession>
<dbReference type="SUPFAM" id="SSF103473">
    <property type="entry name" value="MFS general substrate transporter"/>
    <property type="match status" value="1"/>
</dbReference>
<feature type="transmembrane region" description="Helical" evidence="6">
    <location>
        <begin position="176"/>
        <end position="192"/>
    </location>
</feature>
<feature type="transmembrane region" description="Helical" evidence="6">
    <location>
        <begin position="20"/>
        <end position="41"/>
    </location>
</feature>
<evidence type="ECO:0000313" key="9">
    <source>
        <dbReference type="Proteomes" id="UP000064189"/>
    </source>
</evidence>
<dbReference type="Gene3D" id="1.20.1250.20">
    <property type="entry name" value="MFS general substrate transporter like domains"/>
    <property type="match status" value="1"/>
</dbReference>
<feature type="transmembrane region" description="Helical" evidence="6">
    <location>
        <begin position="88"/>
        <end position="108"/>
    </location>
</feature>
<dbReference type="InterPro" id="IPR020846">
    <property type="entry name" value="MFS_dom"/>
</dbReference>
<dbReference type="Proteomes" id="UP000064189">
    <property type="component" value="Unassembled WGS sequence"/>
</dbReference>
<dbReference type="EMBL" id="LNNH01000016">
    <property type="protein sequence ID" value="KWW20513.1"/>
    <property type="molecule type" value="Genomic_DNA"/>
</dbReference>
<keyword evidence="3 6" id="KW-0812">Transmembrane</keyword>
<dbReference type="RefSeq" id="WP_061141944.1">
    <property type="nucleotide sequence ID" value="NZ_LNNH01000016.1"/>
</dbReference>
<gene>
    <name evidence="8" type="ORF">AS888_18295</name>
</gene>
<organism evidence="8 9">
    <name type="scientific">Peribacillus simplex</name>
    <dbReference type="NCBI Taxonomy" id="1478"/>
    <lineage>
        <taxon>Bacteria</taxon>
        <taxon>Bacillati</taxon>
        <taxon>Bacillota</taxon>
        <taxon>Bacilli</taxon>
        <taxon>Bacillales</taxon>
        <taxon>Bacillaceae</taxon>
        <taxon>Peribacillus</taxon>
    </lineage>
</organism>
<evidence type="ECO:0000313" key="8">
    <source>
        <dbReference type="EMBL" id="KWW20513.1"/>
    </source>
</evidence>
<feature type="transmembrane region" description="Helical" evidence="6">
    <location>
        <begin position="255"/>
        <end position="275"/>
    </location>
</feature>
<feature type="transmembrane region" description="Helical" evidence="6">
    <location>
        <begin position="114"/>
        <end position="134"/>
    </location>
</feature>
<evidence type="ECO:0000256" key="4">
    <source>
        <dbReference type="ARBA" id="ARBA00022989"/>
    </source>
</evidence>
<dbReference type="PROSITE" id="PS50850">
    <property type="entry name" value="MFS"/>
    <property type="match status" value="1"/>
</dbReference>
<feature type="transmembrane region" description="Helical" evidence="6">
    <location>
        <begin position="342"/>
        <end position="365"/>
    </location>
</feature>
<keyword evidence="5 6" id="KW-0472">Membrane</keyword>
<keyword evidence="2" id="KW-0813">Transport</keyword>
<comment type="subcellular location">
    <subcellularLocation>
        <location evidence="1">Cell membrane</location>
        <topology evidence="1">Multi-pass membrane protein</topology>
    </subcellularLocation>
</comment>
<dbReference type="Pfam" id="PF07690">
    <property type="entry name" value="MFS_1"/>
    <property type="match status" value="1"/>
</dbReference>
<keyword evidence="9" id="KW-1185">Reference proteome</keyword>
<dbReference type="PANTHER" id="PTHR23508:SF10">
    <property type="entry name" value="CARBOXYLIC ACID TRANSPORTER PROTEIN HOMOLOG"/>
    <property type="match status" value="1"/>
</dbReference>
<dbReference type="InterPro" id="IPR036259">
    <property type="entry name" value="MFS_trans_sf"/>
</dbReference>
<dbReference type="GO" id="GO:0005886">
    <property type="term" value="C:plasma membrane"/>
    <property type="evidence" value="ECO:0007669"/>
    <property type="project" value="UniProtKB-SubCell"/>
</dbReference>
<dbReference type="CDD" id="cd17365">
    <property type="entry name" value="MFS_PcaK_like"/>
    <property type="match status" value="1"/>
</dbReference>
<sequence>MAKINTAEVIGNSRFNRFHFGLLAWCFVIILFDGYDLVIYGTVVPILTDEWNLTSVEAGAMGSYGLFGMMFGAIFFGILADRIGRKKVIAISLILFSLFTLLCGFVDTPSMFSTFRFLAGLGLGGVMPNVIALLTDYSPKRMRSMVVSIVLCGYSVGGMLAPILGIVLIPSVGWESIFWFAGIPLLFIPILLKRLPEATSHLIRVNRKEELLNILNRVDPANKCNMEDDILDLEKKDVNIPIIGLFKDSRTFGTLMFWTAYFMCLLMIFGLNTWLPKLMLEAGYALNSSLGFLVVLQGGAIAGTLIIAKLCDRYGFKRMLVPMYALGAISLTLMGMGGNLFWIYILVAVAGACTIGSQNLIQAFVSQYYPAVIRSTALGVASGIGRIGGMLGPILGGFLLSISLPIQLNFIAFAIPGLIAAIALSFVPVKQDYYKSDLSKQRAGMKVETKN</sequence>
<evidence type="ECO:0000256" key="2">
    <source>
        <dbReference type="ARBA" id="ARBA00022448"/>
    </source>
</evidence>
<feature type="transmembrane region" description="Helical" evidence="6">
    <location>
        <begin position="146"/>
        <end position="170"/>
    </location>
</feature>
<keyword evidence="4 6" id="KW-1133">Transmembrane helix</keyword>
<dbReference type="GO" id="GO:0046943">
    <property type="term" value="F:carboxylic acid transmembrane transporter activity"/>
    <property type="evidence" value="ECO:0007669"/>
    <property type="project" value="TreeGrafter"/>
</dbReference>
<feature type="domain" description="Major facilitator superfamily (MFS) profile" evidence="7">
    <location>
        <begin position="22"/>
        <end position="432"/>
    </location>
</feature>
<reference evidence="8 9" key="1">
    <citation type="submission" date="2015-11" db="EMBL/GenBank/DDBJ databases">
        <title>Genome Sequence of Bacillus simplex strain VanAntwerpen2.</title>
        <authorList>
            <person name="Couger M.B."/>
        </authorList>
    </citation>
    <scope>NUCLEOTIDE SEQUENCE [LARGE SCALE GENOMIC DNA]</scope>
    <source>
        <strain evidence="8 9">VanAntwerpen02</strain>
    </source>
</reference>
<feature type="transmembrane region" description="Helical" evidence="6">
    <location>
        <begin position="377"/>
        <end position="400"/>
    </location>
</feature>